<dbReference type="Proteomes" id="UP000683551">
    <property type="component" value="Chromosome"/>
</dbReference>
<dbReference type="GO" id="GO:0006629">
    <property type="term" value="P:lipid metabolic process"/>
    <property type="evidence" value="ECO:0007669"/>
    <property type="project" value="InterPro"/>
</dbReference>
<feature type="domain" description="Fatty acid desaturase" evidence="13">
    <location>
        <begin position="92"/>
        <end position="310"/>
    </location>
</feature>
<gene>
    <name evidence="14" type="ORF">JZL65_13205</name>
</gene>
<evidence type="ECO:0000313" key="14">
    <source>
        <dbReference type="EMBL" id="QWY77398.1"/>
    </source>
</evidence>
<evidence type="ECO:0000256" key="7">
    <source>
        <dbReference type="ARBA" id="ARBA00022989"/>
    </source>
</evidence>
<feature type="transmembrane region" description="Helical" evidence="12">
    <location>
        <begin position="12"/>
        <end position="31"/>
    </location>
</feature>
<feature type="transmembrane region" description="Helical" evidence="12">
    <location>
        <begin position="197"/>
        <end position="215"/>
    </location>
</feature>
<evidence type="ECO:0000256" key="8">
    <source>
        <dbReference type="ARBA" id="ARBA00023002"/>
    </source>
</evidence>
<dbReference type="GO" id="GO:0004497">
    <property type="term" value="F:monooxygenase activity"/>
    <property type="evidence" value="ECO:0007669"/>
    <property type="project" value="UniProtKB-KW"/>
</dbReference>
<comment type="similarity">
    <text evidence="2">Belongs to the fatty acid desaturase type 1 family. AlkB subfamily.</text>
</comment>
<evidence type="ECO:0000256" key="11">
    <source>
        <dbReference type="ARBA" id="ARBA00023136"/>
    </source>
</evidence>
<keyword evidence="9" id="KW-0408">Iron</keyword>
<feature type="transmembrane region" description="Helical" evidence="12">
    <location>
        <begin position="67"/>
        <end position="86"/>
    </location>
</feature>
<sequence length="333" mass="37291">MENSRASLTNPMAFGGVALAIFFAWLPAVFLVLGHPAWPLFIGLFVLPLLEWMVGDYQGPIPYWNFWALRVILAGIALQGLVGAYFAQHYAWWLVILAGAGSGYAAGGSGNALGHELGHSRALWDRRLAKWFFTTVCFGHYTQEHGAGHHVLVGTPKDSLYSYLSDTLSSFSHRNMIKQLRLGIEIATVRGNLWSEVYGPIFFYVLINLVIGYLAGWKGVLFLTVQTVVMYLVDASITFIQHFALHRKEIDGRFERIGPQHTWDCRNWVTTLVSFNNCRHVDHHINPGKDLNGLEPVPEAPQLPYGYAVMGTLANFPSVFRRIMENTGAQLAR</sequence>
<dbReference type="GO" id="GO:0046872">
    <property type="term" value="F:metal ion binding"/>
    <property type="evidence" value="ECO:0007669"/>
    <property type="project" value="UniProtKB-KW"/>
</dbReference>
<dbReference type="AlphaFoldDB" id="A0A9E6MW73"/>
<evidence type="ECO:0000256" key="5">
    <source>
        <dbReference type="ARBA" id="ARBA00022692"/>
    </source>
</evidence>
<evidence type="ECO:0000256" key="3">
    <source>
        <dbReference type="ARBA" id="ARBA00022475"/>
    </source>
</evidence>
<dbReference type="PANTHER" id="PTHR38674:SF1">
    <property type="entry name" value="ALKANE 1-MONOOXYGENASE 1"/>
    <property type="match status" value="1"/>
</dbReference>
<dbReference type="RefSeq" id="WP_084190102.1">
    <property type="nucleotide sequence ID" value="NZ_CP053675.1"/>
</dbReference>
<organism evidence="14 15">
    <name type="scientific">Ferrovum myxofaciens</name>
    <dbReference type="NCBI Taxonomy" id="416213"/>
    <lineage>
        <taxon>Bacteria</taxon>
        <taxon>Pseudomonadati</taxon>
        <taxon>Pseudomonadota</taxon>
        <taxon>Betaproteobacteria</taxon>
        <taxon>Ferrovales</taxon>
        <taxon>Ferrovaceae</taxon>
        <taxon>Ferrovum</taxon>
    </lineage>
</organism>
<name>A0A9E6MW73_9PROT</name>
<keyword evidence="3" id="KW-1003">Cell membrane</keyword>
<evidence type="ECO:0000256" key="4">
    <source>
        <dbReference type="ARBA" id="ARBA00022519"/>
    </source>
</evidence>
<comment type="subcellular location">
    <subcellularLocation>
        <location evidence="1">Cell inner membrane</location>
        <topology evidence="1">Multi-pass membrane protein</topology>
    </subcellularLocation>
</comment>
<evidence type="ECO:0000259" key="13">
    <source>
        <dbReference type="Pfam" id="PF00487"/>
    </source>
</evidence>
<dbReference type="EMBL" id="CP071137">
    <property type="protein sequence ID" value="QWY77398.1"/>
    <property type="molecule type" value="Genomic_DNA"/>
</dbReference>
<keyword evidence="11 12" id="KW-0472">Membrane</keyword>
<keyword evidence="7 12" id="KW-1133">Transmembrane helix</keyword>
<keyword evidence="10" id="KW-0503">Monooxygenase</keyword>
<evidence type="ECO:0000256" key="12">
    <source>
        <dbReference type="SAM" id="Phobius"/>
    </source>
</evidence>
<feature type="transmembrane region" description="Helical" evidence="12">
    <location>
        <begin position="92"/>
        <end position="113"/>
    </location>
</feature>
<accession>A0A9E6MW73</accession>
<dbReference type="PANTHER" id="PTHR38674">
    <property type="entry name" value="ALKANE 1-MONOOXYGENASE 1"/>
    <property type="match status" value="1"/>
</dbReference>
<dbReference type="InterPro" id="IPR033885">
    <property type="entry name" value="AlkB/XylM"/>
</dbReference>
<keyword evidence="5 12" id="KW-0812">Transmembrane</keyword>
<reference evidence="14" key="1">
    <citation type="submission" date="2021-02" db="EMBL/GenBank/DDBJ databases">
        <title>Comparative genomics of Ferrovum myxofaciens strains, predominant extremophile bacteria forming large biofilm stalactites in acid mine ecosystems.</title>
        <authorList>
            <person name="Burkartova K."/>
            <person name="Ridl J."/>
            <person name="Pajer P."/>
            <person name="Falteisek L."/>
        </authorList>
    </citation>
    <scope>NUCLEOTIDE SEQUENCE</scope>
    <source>
        <strain evidence="14">MI1III</strain>
    </source>
</reference>
<dbReference type="Pfam" id="PF00487">
    <property type="entry name" value="FA_desaturase"/>
    <property type="match status" value="1"/>
</dbReference>
<proteinExistence type="inferred from homology"/>
<keyword evidence="8" id="KW-0560">Oxidoreductase</keyword>
<protein>
    <submittedName>
        <fullName evidence="14">Fatty acid desaturase</fullName>
    </submittedName>
</protein>
<keyword evidence="6" id="KW-0479">Metal-binding</keyword>
<evidence type="ECO:0000256" key="10">
    <source>
        <dbReference type="ARBA" id="ARBA00023033"/>
    </source>
</evidence>
<dbReference type="GO" id="GO:0005886">
    <property type="term" value="C:plasma membrane"/>
    <property type="evidence" value="ECO:0007669"/>
    <property type="project" value="UniProtKB-SubCell"/>
</dbReference>
<evidence type="ECO:0000256" key="6">
    <source>
        <dbReference type="ARBA" id="ARBA00022723"/>
    </source>
</evidence>
<evidence type="ECO:0000256" key="9">
    <source>
        <dbReference type="ARBA" id="ARBA00023004"/>
    </source>
</evidence>
<evidence type="ECO:0000313" key="15">
    <source>
        <dbReference type="Proteomes" id="UP000683551"/>
    </source>
</evidence>
<evidence type="ECO:0000256" key="1">
    <source>
        <dbReference type="ARBA" id="ARBA00004429"/>
    </source>
</evidence>
<keyword evidence="4" id="KW-0997">Cell inner membrane</keyword>
<evidence type="ECO:0000256" key="2">
    <source>
        <dbReference type="ARBA" id="ARBA00010823"/>
    </source>
</evidence>
<dbReference type="InterPro" id="IPR005804">
    <property type="entry name" value="FA_desaturase_dom"/>
</dbReference>